<accession>A0ABY4QJU6</accession>
<keyword evidence="3" id="KW-1185">Reference proteome</keyword>
<organism evidence="2 3">
    <name type="scientific">Candidatus Mycobacterium methanotrophicum</name>
    <dbReference type="NCBI Taxonomy" id="2943498"/>
    <lineage>
        <taxon>Bacteria</taxon>
        <taxon>Bacillati</taxon>
        <taxon>Actinomycetota</taxon>
        <taxon>Actinomycetes</taxon>
        <taxon>Mycobacteriales</taxon>
        <taxon>Mycobacteriaceae</taxon>
        <taxon>Mycobacterium</taxon>
    </lineage>
</organism>
<feature type="compositionally biased region" description="Acidic residues" evidence="1">
    <location>
        <begin position="1"/>
        <end position="17"/>
    </location>
</feature>
<evidence type="ECO:0000256" key="1">
    <source>
        <dbReference type="SAM" id="MobiDB-lite"/>
    </source>
</evidence>
<reference evidence="2" key="1">
    <citation type="submission" date="2022-05" db="EMBL/GenBank/DDBJ databases">
        <title>A methanotrophic Mycobacterium dominates a cave microbial ecosystem.</title>
        <authorList>
            <person name="Van Spanning R.J.M."/>
            <person name="Guan Q."/>
            <person name="Melkonian C."/>
            <person name="Gallant J."/>
            <person name="Polerecky L."/>
            <person name="Flot J.-F."/>
            <person name="Brandt B.W."/>
            <person name="Braster M."/>
            <person name="Iturbe Espinoza P."/>
            <person name="Aerts J."/>
            <person name="Meima-Franke M."/>
            <person name="Piersma S.R."/>
            <person name="Bunduc C."/>
            <person name="Ummels R."/>
            <person name="Pain A."/>
            <person name="Fleming E.J."/>
            <person name="van der Wel N."/>
            <person name="Gherman V.D."/>
            <person name="Sarbu S.M."/>
            <person name="Bodelier P.L.E."/>
            <person name="Bitter W."/>
        </authorList>
    </citation>
    <scope>NUCLEOTIDE SEQUENCE</scope>
    <source>
        <strain evidence="2">Sulfur Cave</strain>
    </source>
</reference>
<dbReference type="Proteomes" id="UP001056610">
    <property type="component" value="Chromosome"/>
</dbReference>
<name>A0ABY4QJU6_9MYCO</name>
<sequence>MPSDPNDLDPEDPFELDEGNRPHLCGHPPYSEADLRDIIFDSDAKFYPTGEGEEIIDGRRRAQWLNGRPAAGRTAVARAARGPEQR</sequence>
<dbReference type="EMBL" id="CP097320">
    <property type="protein sequence ID" value="UQX10260.1"/>
    <property type="molecule type" value="Genomic_DNA"/>
</dbReference>
<feature type="region of interest" description="Disordered" evidence="1">
    <location>
        <begin position="1"/>
        <end position="26"/>
    </location>
</feature>
<gene>
    <name evidence="2" type="ORF">M5I08_19160</name>
</gene>
<protein>
    <submittedName>
        <fullName evidence="2">Uncharacterized protein</fullName>
    </submittedName>
</protein>
<evidence type="ECO:0000313" key="2">
    <source>
        <dbReference type="EMBL" id="UQX10260.1"/>
    </source>
</evidence>
<proteinExistence type="predicted"/>
<dbReference type="RefSeq" id="WP_219065522.1">
    <property type="nucleotide sequence ID" value="NZ_CAJUXY010000001.1"/>
</dbReference>
<evidence type="ECO:0000313" key="3">
    <source>
        <dbReference type="Proteomes" id="UP001056610"/>
    </source>
</evidence>